<keyword evidence="3" id="KW-1185">Reference proteome</keyword>
<sequence>MKPIIILIAVFAVTLLVSKLITGSWQFILSGNLGMCCMLCFTALGHFLFPKGMTMMLPPGIPLKTEMIYVTGVMEIVMGILLMVPAQREKTGIILILFLVLIFPANIYAAVKHVNLGKATFDGPGLAYLWFRVPEQLLFIAWVYFFSIKR</sequence>
<reference evidence="2 3" key="1">
    <citation type="submission" date="2020-09" db="EMBL/GenBank/DDBJ databases">
        <title>Genome sequences of type strains of Chitinophaga qingshengii and Chitinophaga varians.</title>
        <authorList>
            <person name="Kittiwongwattana C."/>
        </authorList>
    </citation>
    <scope>NUCLEOTIDE SEQUENCE [LARGE SCALE GENOMIC DNA]</scope>
    <source>
        <strain evidence="2 3">JCM 30026</strain>
    </source>
</reference>
<dbReference type="Proteomes" id="UP000659124">
    <property type="component" value="Unassembled WGS sequence"/>
</dbReference>
<dbReference type="PANTHER" id="PTHR36974:SF1">
    <property type="entry name" value="DOXX FAMILY MEMBRANE PROTEIN"/>
    <property type="match status" value="1"/>
</dbReference>
<evidence type="ECO:0008006" key="4">
    <source>
        <dbReference type="Google" id="ProtNLM"/>
    </source>
</evidence>
<feature type="transmembrane region" description="Helical" evidence="1">
    <location>
        <begin position="29"/>
        <end position="48"/>
    </location>
</feature>
<keyword evidence="1" id="KW-0472">Membrane</keyword>
<feature type="transmembrane region" description="Helical" evidence="1">
    <location>
        <begin position="68"/>
        <end position="86"/>
    </location>
</feature>
<accession>A0ABR7TYM8</accession>
<dbReference type="RefSeq" id="WP_188091941.1">
    <property type="nucleotide sequence ID" value="NZ_JACVFC010000006.1"/>
</dbReference>
<feature type="transmembrane region" description="Helical" evidence="1">
    <location>
        <begin position="92"/>
        <end position="111"/>
    </location>
</feature>
<keyword evidence="1" id="KW-0812">Transmembrane</keyword>
<protein>
    <recommendedName>
        <fullName evidence="4">DoxX family membrane protein</fullName>
    </recommendedName>
</protein>
<evidence type="ECO:0000313" key="2">
    <source>
        <dbReference type="EMBL" id="MBC9934858.1"/>
    </source>
</evidence>
<proteinExistence type="predicted"/>
<gene>
    <name evidence="2" type="ORF">ICL07_31055</name>
</gene>
<evidence type="ECO:0000256" key="1">
    <source>
        <dbReference type="SAM" id="Phobius"/>
    </source>
</evidence>
<name>A0ABR7TYM8_9BACT</name>
<keyword evidence="1" id="KW-1133">Transmembrane helix</keyword>
<organism evidence="2 3">
    <name type="scientific">Chitinophaga qingshengii</name>
    <dbReference type="NCBI Taxonomy" id="1569794"/>
    <lineage>
        <taxon>Bacteria</taxon>
        <taxon>Pseudomonadati</taxon>
        <taxon>Bacteroidota</taxon>
        <taxon>Chitinophagia</taxon>
        <taxon>Chitinophagales</taxon>
        <taxon>Chitinophagaceae</taxon>
        <taxon>Chitinophaga</taxon>
    </lineage>
</organism>
<comment type="caution">
    <text evidence="2">The sequence shown here is derived from an EMBL/GenBank/DDBJ whole genome shotgun (WGS) entry which is preliminary data.</text>
</comment>
<evidence type="ECO:0000313" key="3">
    <source>
        <dbReference type="Proteomes" id="UP000659124"/>
    </source>
</evidence>
<dbReference type="EMBL" id="JACVFC010000006">
    <property type="protein sequence ID" value="MBC9934858.1"/>
    <property type="molecule type" value="Genomic_DNA"/>
</dbReference>
<dbReference type="PANTHER" id="PTHR36974">
    <property type="entry name" value="MEMBRANE PROTEIN-RELATED"/>
    <property type="match status" value="1"/>
</dbReference>